<name>A0A1N7Q180_9RHOB</name>
<dbReference type="STRING" id="453582.SAMN05421580_11270"/>
<keyword evidence="2" id="KW-1185">Reference proteome</keyword>
<evidence type="ECO:0000313" key="2">
    <source>
        <dbReference type="Proteomes" id="UP000186221"/>
    </source>
</evidence>
<dbReference type="Proteomes" id="UP000186221">
    <property type="component" value="Unassembled WGS sequence"/>
</dbReference>
<dbReference type="AlphaFoldDB" id="A0A1N7Q180"/>
<evidence type="ECO:0000313" key="1">
    <source>
        <dbReference type="EMBL" id="SIT16628.1"/>
    </source>
</evidence>
<reference evidence="2" key="1">
    <citation type="submission" date="2017-01" db="EMBL/GenBank/DDBJ databases">
        <authorList>
            <person name="Varghese N."/>
            <person name="Submissions S."/>
        </authorList>
    </citation>
    <scope>NUCLEOTIDE SEQUENCE [LARGE SCALE GENOMIC DNA]</scope>
    <source>
        <strain evidence="2">DSM 19945</strain>
    </source>
</reference>
<dbReference type="OrthoDB" id="7325655at2"/>
<organism evidence="1 2">
    <name type="scientific">Rhodobacter aestuarii</name>
    <dbReference type="NCBI Taxonomy" id="453582"/>
    <lineage>
        <taxon>Bacteria</taxon>
        <taxon>Pseudomonadati</taxon>
        <taxon>Pseudomonadota</taxon>
        <taxon>Alphaproteobacteria</taxon>
        <taxon>Rhodobacterales</taxon>
        <taxon>Rhodobacter group</taxon>
        <taxon>Rhodobacter</taxon>
    </lineage>
</organism>
<protein>
    <submittedName>
        <fullName evidence="1">Uncharacterized protein</fullName>
    </submittedName>
</protein>
<sequence length="308" mass="32493">MTSRRWPTLAMLHKIEATYGADATPAAADALIATNINFTPYEATSITRDLMLPYMGNQGEILTAEYGKIEFDIEIAGAGAAGTVPKYGSILRACGFAEVITAGTRVDYTIVEAAQESGTLYFNSDGVQHVFVGGRANVSLNLVPKQIPKFRFSYTGMLGAVADVAMPTVAMTGWTTPDPVSAANTTLALHGYSGPTESLSIDLGNTVTPRFLIGEEEMKVTDRKASGTAVVVASQIATVDWFATARARTRGALSAVHGKTAGNIVEISAPAVEIGKPTQGQTDNIVNYSLPLGLCPVAGRDELMITVR</sequence>
<dbReference type="Pfam" id="PF18906">
    <property type="entry name" value="Phage_tube_2"/>
    <property type="match status" value="1"/>
</dbReference>
<dbReference type="EMBL" id="FTOG01000012">
    <property type="protein sequence ID" value="SIT16628.1"/>
    <property type="molecule type" value="Genomic_DNA"/>
</dbReference>
<gene>
    <name evidence="1" type="ORF">SAMN05421580_11270</name>
</gene>
<proteinExistence type="predicted"/>
<dbReference type="InterPro" id="IPR044000">
    <property type="entry name" value="Phage_tube_2"/>
</dbReference>
<dbReference type="RefSeq" id="WP_076486091.1">
    <property type="nucleotide sequence ID" value="NZ_FTOG01000012.1"/>
</dbReference>
<accession>A0A1N7Q180</accession>